<sequence>MSDLTLFPILLVVVPLVTAAFLLAVGRFVGGAGRVLALVATLANTAIAFVLAGEALGQDGRPIRTEIAGFPAAEGGIELFVDGISAVVLGLIALVSLGVLVASFDRRRQDSFYALYVLLMAGLSGMVVTNDLFNLYVFLEISGLATYALIASDGTGRSALASLKYLLVGTVGASLYLLGVGYAFVATGYLNMVQLEGAFAEIGHQDPLVQTAFALIAAGLVIKIALFPVHTWQPDAYTEAPDRVTALVAALVSTTAAYALVRVSLGVFTPAFFEANALIHTLLLALAGASVVAGSVLAVMQREVKRMLAYSSVAQFGLVVLGIYLLNGTALTGTVIHLLGHALIKAGLFLGVAAFATAYGVRTVSEYDGLAERAPYASAAVAVLALALVGMPPTVGFVGKFYIAIGAFEAEAWTLLAVIVASTVLTLGYVMRLLERMYFADPPDSSPASPPAADLSTDGGDPIDESATDGDHTVDEPSNDGPSNDVSRTDTAAAGRISRPLLAVVIVAALATLVLGVLGGAIEGALAATVEVLV</sequence>
<dbReference type="PANTHER" id="PTHR42703">
    <property type="entry name" value="NADH DEHYDROGENASE"/>
    <property type="match status" value="1"/>
</dbReference>
<dbReference type="AlphaFoldDB" id="L0IBK0"/>
<dbReference type="KEGG" id="hru:Halru_1591"/>
<dbReference type="STRING" id="797302.Halru_1591"/>
<feature type="transmembrane region" description="Helical" evidence="7">
    <location>
        <begin position="373"/>
        <end position="392"/>
    </location>
</feature>
<feature type="transmembrane region" description="Helical" evidence="7">
    <location>
        <begin position="212"/>
        <end position="232"/>
    </location>
</feature>
<feature type="transmembrane region" description="Helical" evidence="7">
    <location>
        <begin position="277"/>
        <end position="300"/>
    </location>
</feature>
<evidence type="ECO:0000256" key="2">
    <source>
        <dbReference type="ARBA" id="ARBA00022475"/>
    </source>
</evidence>
<keyword evidence="9" id="KW-0456">Lyase</keyword>
<dbReference type="PANTHER" id="PTHR42703:SF1">
    <property type="entry name" value="NA(+)_H(+) ANTIPORTER SUBUNIT D1"/>
    <property type="match status" value="1"/>
</dbReference>
<dbReference type="GO" id="GO:0016829">
    <property type="term" value="F:lyase activity"/>
    <property type="evidence" value="ECO:0007669"/>
    <property type="project" value="UniProtKB-KW"/>
</dbReference>
<evidence type="ECO:0000256" key="1">
    <source>
        <dbReference type="ARBA" id="ARBA00004651"/>
    </source>
</evidence>
<gene>
    <name evidence="9" type="ordered locus">Halru_1591</name>
</gene>
<feature type="region of interest" description="Disordered" evidence="6">
    <location>
        <begin position="444"/>
        <end position="489"/>
    </location>
</feature>
<feature type="transmembrane region" description="Helical" evidence="7">
    <location>
        <begin position="6"/>
        <end position="25"/>
    </location>
</feature>
<dbReference type="InterPro" id="IPR050586">
    <property type="entry name" value="CPA3_Na-H_Antiporter_D"/>
</dbReference>
<dbReference type="InterPro" id="IPR003918">
    <property type="entry name" value="NADH_UbQ_OxRdtase"/>
</dbReference>
<dbReference type="Proteomes" id="UP000010846">
    <property type="component" value="Chromosome"/>
</dbReference>
<comment type="subcellular location">
    <subcellularLocation>
        <location evidence="1">Cell membrane</location>
        <topology evidence="1">Multi-pass membrane protein</topology>
    </subcellularLocation>
</comment>
<feature type="transmembrane region" description="Helical" evidence="7">
    <location>
        <begin position="111"/>
        <end position="129"/>
    </location>
</feature>
<dbReference type="GO" id="GO:0005886">
    <property type="term" value="C:plasma membrane"/>
    <property type="evidence" value="ECO:0007669"/>
    <property type="project" value="UniProtKB-SubCell"/>
</dbReference>
<dbReference type="eggNOG" id="arCOG01537">
    <property type="taxonomic scope" value="Archaea"/>
</dbReference>
<accession>L0IBK0</accession>
<dbReference type="HOGENOM" id="CLU_007100_9_5_2"/>
<evidence type="ECO:0000313" key="10">
    <source>
        <dbReference type="Proteomes" id="UP000010846"/>
    </source>
</evidence>
<keyword evidence="5 7" id="KW-0472">Membrane</keyword>
<feature type="transmembrane region" description="Helical" evidence="7">
    <location>
        <begin position="244"/>
        <end position="265"/>
    </location>
</feature>
<keyword evidence="4 7" id="KW-1133">Transmembrane helix</keyword>
<dbReference type="Pfam" id="PF00361">
    <property type="entry name" value="Proton_antipo_M"/>
    <property type="match status" value="1"/>
</dbReference>
<evidence type="ECO:0000256" key="7">
    <source>
        <dbReference type="SAM" id="Phobius"/>
    </source>
</evidence>
<feature type="transmembrane region" description="Helical" evidence="7">
    <location>
        <begin position="501"/>
        <end position="522"/>
    </location>
</feature>
<protein>
    <submittedName>
        <fullName evidence="9">Formate hydrogenlyase subunit 3/multisubunit Na+/H+ antiporter, MnhD subunit</fullName>
    </submittedName>
</protein>
<dbReference type="RefSeq" id="WP_015300838.1">
    <property type="nucleotide sequence ID" value="NC_019964.1"/>
</dbReference>
<feature type="compositionally biased region" description="Polar residues" evidence="6">
    <location>
        <begin position="480"/>
        <end position="489"/>
    </location>
</feature>
<dbReference type="OrthoDB" id="101192at2157"/>
<feature type="transmembrane region" description="Helical" evidence="7">
    <location>
        <begin position="412"/>
        <end position="430"/>
    </location>
</feature>
<evidence type="ECO:0000256" key="3">
    <source>
        <dbReference type="ARBA" id="ARBA00022692"/>
    </source>
</evidence>
<keyword evidence="10" id="KW-1185">Reference proteome</keyword>
<keyword evidence="2" id="KW-1003">Cell membrane</keyword>
<evidence type="ECO:0000313" key="9">
    <source>
        <dbReference type="EMBL" id="AGB16198.1"/>
    </source>
</evidence>
<feature type="domain" description="NADH:quinone oxidoreductase/Mrp antiporter transmembrane" evidence="8">
    <location>
        <begin position="130"/>
        <end position="426"/>
    </location>
</feature>
<organism evidence="9 10">
    <name type="scientific">Halovivax ruber (strain DSM 18193 / JCM 13892 / XH-70)</name>
    <dbReference type="NCBI Taxonomy" id="797302"/>
    <lineage>
        <taxon>Archaea</taxon>
        <taxon>Methanobacteriati</taxon>
        <taxon>Methanobacteriota</taxon>
        <taxon>Stenosarchaea group</taxon>
        <taxon>Halobacteria</taxon>
        <taxon>Halobacteriales</taxon>
        <taxon>Natrialbaceae</taxon>
        <taxon>Halovivax</taxon>
    </lineage>
</organism>
<feature type="transmembrane region" description="Helical" evidence="7">
    <location>
        <begin position="84"/>
        <end position="104"/>
    </location>
</feature>
<dbReference type="EMBL" id="CP003050">
    <property type="protein sequence ID" value="AGB16198.1"/>
    <property type="molecule type" value="Genomic_DNA"/>
</dbReference>
<reference evidence="9" key="1">
    <citation type="submission" date="2011-09" db="EMBL/GenBank/DDBJ databases">
        <title>Complete sequence of Halovivax ruber XH-70.</title>
        <authorList>
            <consortium name="US DOE Joint Genome Institute"/>
            <person name="Lucas S."/>
            <person name="Han J."/>
            <person name="Lapidus A."/>
            <person name="Cheng J.-F."/>
            <person name="Goodwin L."/>
            <person name="Pitluck S."/>
            <person name="Peters L."/>
            <person name="Mikhailova N."/>
            <person name="Davenport K."/>
            <person name="Detter J.C."/>
            <person name="Han C."/>
            <person name="Tapia R."/>
            <person name="Land M."/>
            <person name="Hauser L."/>
            <person name="Kyrpides N."/>
            <person name="Ivanova N."/>
            <person name="Pagani I."/>
            <person name="Sproer C."/>
            <person name="Anderson I."/>
            <person name="Woyke T."/>
        </authorList>
    </citation>
    <scope>NUCLEOTIDE SEQUENCE</scope>
    <source>
        <strain evidence="9">XH-70</strain>
    </source>
</reference>
<dbReference type="InterPro" id="IPR001750">
    <property type="entry name" value="ND/Mrp_TM"/>
</dbReference>
<name>L0IBK0_HALRX</name>
<feature type="transmembrane region" description="Helical" evidence="7">
    <location>
        <begin position="307"/>
        <end position="326"/>
    </location>
</feature>
<evidence type="ECO:0000256" key="5">
    <source>
        <dbReference type="ARBA" id="ARBA00023136"/>
    </source>
</evidence>
<feature type="transmembrane region" description="Helical" evidence="7">
    <location>
        <begin position="338"/>
        <end position="361"/>
    </location>
</feature>
<proteinExistence type="predicted"/>
<feature type="transmembrane region" description="Helical" evidence="7">
    <location>
        <begin position="32"/>
        <end position="52"/>
    </location>
</feature>
<evidence type="ECO:0000256" key="4">
    <source>
        <dbReference type="ARBA" id="ARBA00022989"/>
    </source>
</evidence>
<dbReference type="GO" id="GO:0042773">
    <property type="term" value="P:ATP synthesis coupled electron transport"/>
    <property type="evidence" value="ECO:0007669"/>
    <property type="project" value="InterPro"/>
</dbReference>
<feature type="transmembrane region" description="Helical" evidence="7">
    <location>
        <begin position="165"/>
        <end position="192"/>
    </location>
</feature>
<dbReference type="PRINTS" id="PR01437">
    <property type="entry name" value="NUOXDRDTASE4"/>
</dbReference>
<dbReference type="GO" id="GO:0008137">
    <property type="term" value="F:NADH dehydrogenase (ubiquinone) activity"/>
    <property type="evidence" value="ECO:0007669"/>
    <property type="project" value="InterPro"/>
</dbReference>
<evidence type="ECO:0000256" key="6">
    <source>
        <dbReference type="SAM" id="MobiDB-lite"/>
    </source>
</evidence>
<feature type="transmembrane region" description="Helical" evidence="7">
    <location>
        <begin position="135"/>
        <end position="153"/>
    </location>
</feature>
<evidence type="ECO:0000259" key="8">
    <source>
        <dbReference type="Pfam" id="PF00361"/>
    </source>
</evidence>
<dbReference type="GeneID" id="14376378"/>
<keyword evidence="3 7" id="KW-0812">Transmembrane</keyword>